<comment type="caution">
    <text evidence="4">The sequence shown here is derived from an EMBL/GenBank/DDBJ whole genome shotgun (WGS) entry which is preliminary data.</text>
</comment>
<proteinExistence type="predicted"/>
<dbReference type="CDD" id="cd04301">
    <property type="entry name" value="NAT_SF"/>
    <property type="match status" value="1"/>
</dbReference>
<dbReference type="PANTHER" id="PTHR43800">
    <property type="entry name" value="PEPTIDYL-LYSINE N-ACETYLTRANSFERASE YJAB"/>
    <property type="match status" value="1"/>
</dbReference>
<evidence type="ECO:0000313" key="4">
    <source>
        <dbReference type="EMBL" id="MEJ2904120.1"/>
    </source>
</evidence>
<dbReference type="PIRSF" id="PIRSF037663">
    <property type="entry name" value="Acetyltransf_GNAT_prd"/>
    <property type="match status" value="1"/>
</dbReference>
<accession>A0ABU8NRN6</accession>
<evidence type="ECO:0000256" key="1">
    <source>
        <dbReference type="ARBA" id="ARBA00022679"/>
    </source>
</evidence>
<evidence type="ECO:0000256" key="2">
    <source>
        <dbReference type="ARBA" id="ARBA00023315"/>
    </source>
</evidence>
<dbReference type="InterPro" id="IPR016181">
    <property type="entry name" value="Acyl_CoA_acyltransferase"/>
</dbReference>
<evidence type="ECO:0000259" key="3">
    <source>
        <dbReference type="PROSITE" id="PS51186"/>
    </source>
</evidence>
<evidence type="ECO:0000313" key="5">
    <source>
        <dbReference type="Proteomes" id="UP001378956"/>
    </source>
</evidence>
<keyword evidence="1" id="KW-0808">Transferase</keyword>
<sequence>MIILRKAKEEDIATIQDLADRTWRITYAEYLSTEQIDYMLEKMYNRGELLSQLEKGHTFLIAEEDNEDLGFAGFSVIEPESHAYKLHKLYVLPQTHGRGVGKLLINEVFNLVKRAGGKSLQLNVNKNNKAKDFYERAGFIIKETVVLDIGNGFVMDDYVMEKPII</sequence>
<protein>
    <submittedName>
        <fullName evidence="4">GNAT family N-acetyltransferase</fullName>
    </submittedName>
</protein>
<dbReference type="SUPFAM" id="SSF55729">
    <property type="entry name" value="Acyl-CoA N-acyltransferases (Nat)"/>
    <property type="match status" value="1"/>
</dbReference>
<dbReference type="PROSITE" id="PS51186">
    <property type="entry name" value="GNAT"/>
    <property type="match status" value="1"/>
</dbReference>
<dbReference type="EMBL" id="JBBEUB010000005">
    <property type="protein sequence ID" value="MEJ2904120.1"/>
    <property type="molecule type" value="Genomic_DNA"/>
</dbReference>
<dbReference type="InterPro" id="IPR017255">
    <property type="entry name" value="AcTrfase_GNAT_prd"/>
</dbReference>
<organism evidence="4 5">
    <name type="scientific">Pedobacter panaciterrae</name>
    <dbReference type="NCBI Taxonomy" id="363849"/>
    <lineage>
        <taxon>Bacteria</taxon>
        <taxon>Pseudomonadati</taxon>
        <taxon>Bacteroidota</taxon>
        <taxon>Sphingobacteriia</taxon>
        <taxon>Sphingobacteriales</taxon>
        <taxon>Sphingobacteriaceae</taxon>
        <taxon>Pedobacter</taxon>
    </lineage>
</organism>
<dbReference type="InterPro" id="IPR000182">
    <property type="entry name" value="GNAT_dom"/>
</dbReference>
<gene>
    <name evidence="4" type="ORF">WAE58_16870</name>
</gene>
<feature type="domain" description="N-acetyltransferase" evidence="3">
    <location>
        <begin position="2"/>
        <end position="165"/>
    </location>
</feature>
<keyword evidence="2" id="KW-0012">Acyltransferase</keyword>
<dbReference type="Gene3D" id="3.40.630.30">
    <property type="match status" value="1"/>
</dbReference>
<keyword evidence="5" id="KW-1185">Reference proteome</keyword>
<dbReference type="Proteomes" id="UP001378956">
    <property type="component" value="Unassembled WGS sequence"/>
</dbReference>
<name>A0ABU8NRN6_9SPHI</name>
<dbReference type="Pfam" id="PF13508">
    <property type="entry name" value="Acetyltransf_7"/>
    <property type="match status" value="1"/>
</dbReference>
<dbReference type="RefSeq" id="WP_172659251.1">
    <property type="nucleotide sequence ID" value="NZ_CBFGNQ010000017.1"/>
</dbReference>
<reference evidence="4 5" key="1">
    <citation type="submission" date="2024-03" db="EMBL/GenBank/DDBJ databases">
        <title>Sequence of Lycoming College Course Isolates.</title>
        <authorList>
            <person name="Plotts O."/>
            <person name="Newman J."/>
        </authorList>
    </citation>
    <scope>NUCLEOTIDE SEQUENCE [LARGE SCALE GENOMIC DNA]</scope>
    <source>
        <strain evidence="4 5">CJB-3</strain>
    </source>
</reference>
<dbReference type="PANTHER" id="PTHR43800:SF1">
    <property type="entry name" value="PEPTIDYL-LYSINE N-ACETYLTRANSFERASE YJAB"/>
    <property type="match status" value="1"/>
</dbReference>